<dbReference type="AlphaFoldDB" id="A0A1W0ACG7"/>
<evidence type="ECO:0000313" key="3">
    <source>
        <dbReference type="Proteomes" id="UP000243217"/>
    </source>
</evidence>
<keyword evidence="3" id="KW-1185">Reference proteome</keyword>
<evidence type="ECO:0000256" key="1">
    <source>
        <dbReference type="SAM" id="Phobius"/>
    </source>
</evidence>
<gene>
    <name evidence="2" type="ORF">THRCLA_00029</name>
</gene>
<comment type="caution">
    <text evidence="2">The sequence shown here is derived from an EMBL/GenBank/DDBJ whole genome shotgun (WGS) entry which is preliminary data.</text>
</comment>
<feature type="non-terminal residue" evidence="2">
    <location>
        <position position="193"/>
    </location>
</feature>
<dbReference type="Proteomes" id="UP000243217">
    <property type="component" value="Unassembled WGS sequence"/>
</dbReference>
<keyword evidence="1" id="KW-1133">Transmembrane helix</keyword>
<proteinExistence type="predicted"/>
<keyword evidence="1" id="KW-0812">Transmembrane</keyword>
<dbReference type="EMBL" id="JNBS01000013">
    <property type="protein sequence ID" value="OQS07986.1"/>
    <property type="molecule type" value="Genomic_DNA"/>
</dbReference>
<protein>
    <submittedName>
        <fullName evidence="2">Uncharacterized protein</fullName>
    </submittedName>
</protein>
<accession>A0A1W0ACG7</accession>
<dbReference type="STRING" id="74557.A0A1W0ACG7"/>
<dbReference type="OrthoDB" id="62564at2759"/>
<evidence type="ECO:0000313" key="2">
    <source>
        <dbReference type="EMBL" id="OQS07986.1"/>
    </source>
</evidence>
<reference evidence="2 3" key="1">
    <citation type="journal article" date="2014" name="Genome Biol. Evol.">
        <title>The secreted proteins of Achlya hypogyna and Thraustotheca clavata identify the ancestral oomycete secretome and reveal gene acquisitions by horizontal gene transfer.</title>
        <authorList>
            <person name="Misner I."/>
            <person name="Blouin N."/>
            <person name="Leonard G."/>
            <person name="Richards T.A."/>
            <person name="Lane C.E."/>
        </authorList>
    </citation>
    <scope>NUCLEOTIDE SEQUENCE [LARGE SCALE GENOMIC DNA]</scope>
    <source>
        <strain evidence="2 3">ATCC 34112</strain>
    </source>
</reference>
<sequence length="193" mass="21154">HIFLSTVPSEHDLERRLNDIAPATSKPKKVNTRAFYEPLRSSILMRCALYMVLIVVATFVLGAMRWGNGAIQGDNTAQLWPLQCFSELAVFTATNVIRDTSDLAAGTKSPDYTGIDHYALHEIVSHFNVVIGSRPNMQQLLKETLTQHKAQQSSVGSIGTIVSGPNALKKAANEPAIALGAKNLDIHEEEFEL</sequence>
<keyword evidence="1" id="KW-0472">Membrane</keyword>
<feature type="non-terminal residue" evidence="2">
    <location>
        <position position="1"/>
    </location>
</feature>
<organism evidence="2 3">
    <name type="scientific">Thraustotheca clavata</name>
    <dbReference type="NCBI Taxonomy" id="74557"/>
    <lineage>
        <taxon>Eukaryota</taxon>
        <taxon>Sar</taxon>
        <taxon>Stramenopiles</taxon>
        <taxon>Oomycota</taxon>
        <taxon>Saprolegniomycetes</taxon>
        <taxon>Saprolegniales</taxon>
        <taxon>Achlyaceae</taxon>
        <taxon>Thraustotheca</taxon>
    </lineage>
</organism>
<feature type="transmembrane region" description="Helical" evidence="1">
    <location>
        <begin position="43"/>
        <end position="64"/>
    </location>
</feature>
<name>A0A1W0ACG7_9STRA</name>